<dbReference type="Proteomes" id="UP000814033">
    <property type="component" value="Unassembled WGS sequence"/>
</dbReference>
<reference evidence="1" key="2">
    <citation type="journal article" date="2022" name="New Phytol.">
        <title>Evolutionary transition to the ectomycorrhizal habit in the genomes of a hyperdiverse lineage of mushroom-forming fungi.</title>
        <authorList>
            <person name="Looney B."/>
            <person name="Miyauchi S."/>
            <person name="Morin E."/>
            <person name="Drula E."/>
            <person name="Courty P.E."/>
            <person name="Kohler A."/>
            <person name="Kuo A."/>
            <person name="LaButti K."/>
            <person name="Pangilinan J."/>
            <person name="Lipzen A."/>
            <person name="Riley R."/>
            <person name="Andreopoulos W."/>
            <person name="He G."/>
            <person name="Johnson J."/>
            <person name="Nolan M."/>
            <person name="Tritt A."/>
            <person name="Barry K.W."/>
            <person name="Grigoriev I.V."/>
            <person name="Nagy L.G."/>
            <person name="Hibbett D."/>
            <person name="Henrissat B."/>
            <person name="Matheny P.B."/>
            <person name="Labbe J."/>
            <person name="Martin F.M."/>
        </authorList>
    </citation>
    <scope>NUCLEOTIDE SEQUENCE</scope>
    <source>
        <strain evidence="1">FP105234-sp</strain>
    </source>
</reference>
<proteinExistence type="predicted"/>
<dbReference type="EMBL" id="MU275944">
    <property type="protein sequence ID" value="KAI0045688.1"/>
    <property type="molecule type" value="Genomic_DNA"/>
</dbReference>
<name>A0ACB8RNJ7_9AGAM</name>
<protein>
    <submittedName>
        <fullName evidence="1">Uncharacterized protein</fullName>
    </submittedName>
</protein>
<reference evidence="1" key="1">
    <citation type="submission" date="2021-02" db="EMBL/GenBank/DDBJ databases">
        <authorList>
            <consortium name="DOE Joint Genome Institute"/>
            <person name="Ahrendt S."/>
            <person name="Looney B.P."/>
            <person name="Miyauchi S."/>
            <person name="Morin E."/>
            <person name="Drula E."/>
            <person name="Courty P.E."/>
            <person name="Chicoki N."/>
            <person name="Fauchery L."/>
            <person name="Kohler A."/>
            <person name="Kuo A."/>
            <person name="Labutti K."/>
            <person name="Pangilinan J."/>
            <person name="Lipzen A."/>
            <person name="Riley R."/>
            <person name="Andreopoulos W."/>
            <person name="He G."/>
            <person name="Johnson J."/>
            <person name="Barry K.W."/>
            <person name="Grigoriev I.V."/>
            <person name="Nagy L."/>
            <person name="Hibbett D."/>
            <person name="Henrissat B."/>
            <person name="Matheny P.B."/>
            <person name="Labbe J."/>
            <person name="Martin F."/>
        </authorList>
    </citation>
    <scope>NUCLEOTIDE SEQUENCE</scope>
    <source>
        <strain evidence="1">FP105234-sp</strain>
    </source>
</reference>
<comment type="caution">
    <text evidence="1">The sequence shown here is derived from an EMBL/GenBank/DDBJ whole genome shotgun (WGS) entry which is preliminary data.</text>
</comment>
<sequence>MSSNFGPQGTPFPLAGIPALSEWPPNALAALLNHFQLPSMSNEAMIQPNLALAADVQTLSQRLAVVEAELAQLKRTRSDDAPDSDGDGATPRKRAKKSRSKSGPVDRVLSVPKENLTSEQTVVRAELRGHVKTHLMSLTGIQPNGMKGRDGRGDGDSDSDMEPVSDDETNSGAEKLRFDFTQDVTAAANEAVIQRAADLVWREQTDKDMRTLTHQNVSFTLKDLVAFGKDYFREWRRKHVAASDPVRAKKQAMKKAMNRRVQRQKMLQDDREKALATYQDKYKKDVAAVLEEAAWMSDELSGLDTDDESKRQTHRDEVAAAARLSKEDKDEGIPVWEVRRPAYRTQEVNDIIDELDRLRREQRKANGKARRVTTKRVNLGRLNQEPPAVPVYPFMLDTEWFKMYKASHPGEDIFAKAEDPEAFCAEDNSIASSA</sequence>
<evidence type="ECO:0000313" key="2">
    <source>
        <dbReference type="Proteomes" id="UP000814033"/>
    </source>
</evidence>
<organism evidence="1 2">
    <name type="scientific">Auriscalpium vulgare</name>
    <dbReference type="NCBI Taxonomy" id="40419"/>
    <lineage>
        <taxon>Eukaryota</taxon>
        <taxon>Fungi</taxon>
        <taxon>Dikarya</taxon>
        <taxon>Basidiomycota</taxon>
        <taxon>Agaricomycotina</taxon>
        <taxon>Agaricomycetes</taxon>
        <taxon>Russulales</taxon>
        <taxon>Auriscalpiaceae</taxon>
        <taxon>Auriscalpium</taxon>
    </lineage>
</organism>
<gene>
    <name evidence="1" type="ORF">FA95DRAFT_1573624</name>
</gene>
<accession>A0ACB8RNJ7</accession>
<evidence type="ECO:0000313" key="1">
    <source>
        <dbReference type="EMBL" id="KAI0045688.1"/>
    </source>
</evidence>
<keyword evidence="2" id="KW-1185">Reference proteome</keyword>